<sequence length="511" mass="58753">MTPETSITNEDYLPLIGSDTDAELQTSSDTDSINFVPSKQNDNSLSFSIFDSSSNPSRASSYKRKHSPYFYNKQNINIDNYPNVGELLWNEGKTFSDVRLTFEDKGVLANCAGIPSELRLHSVVLFQSQFFKEQLSQSPSMLKRNIINEKQIIVRLPTHVNEEDIINFYCTLKLIYTKKWDLELANNLSKGVGCLSVCCEIGFQEGIEACWKWLVRKCNRDRNFEMMKLLIDAYPNLHEKFTHQVEPVSKPFFNYSNLSRNPRSKRRSRRNNRPKHLYRKNSHDTSTSPTSATFSNPLVLSHTSHPFPVLSHPPTQFDNLRILNTWISKFESYSISSKRSCAKFPFEARDDNRCFPFIKRFSSVFDSINQLGRSKCITSSQCLDFALRMLNVIKIEHSHFHKLHIQPLNLNDDKSQNSSEEINNTTRKSLSSTNKKNKLLSSSSIILHESLDEPLSILLKEILSPVEQKHLCDYLWAPNSLVKGSRVSQVEHMVVGEKMVKIMREIMSSTS</sequence>
<dbReference type="OrthoDB" id="2408370at2759"/>
<protein>
    <submittedName>
        <fullName evidence="2">21897_t:CDS:1</fullName>
    </submittedName>
</protein>
<dbReference type="EMBL" id="CAJVPY010000792">
    <property type="protein sequence ID" value="CAG8492164.1"/>
    <property type="molecule type" value="Genomic_DNA"/>
</dbReference>
<feature type="region of interest" description="Disordered" evidence="1">
    <location>
        <begin position="256"/>
        <end position="291"/>
    </location>
</feature>
<name>A0A9N8WMY8_9GLOM</name>
<accession>A0A9N8WMY8</accession>
<proteinExistence type="predicted"/>
<gene>
    <name evidence="2" type="ORF">DERYTH_LOCUS2469</name>
</gene>
<reference evidence="2" key="1">
    <citation type="submission" date="2021-06" db="EMBL/GenBank/DDBJ databases">
        <authorList>
            <person name="Kallberg Y."/>
            <person name="Tangrot J."/>
            <person name="Rosling A."/>
        </authorList>
    </citation>
    <scope>NUCLEOTIDE SEQUENCE</scope>
    <source>
        <strain evidence="2">MA453B</strain>
    </source>
</reference>
<comment type="caution">
    <text evidence="2">The sequence shown here is derived from an EMBL/GenBank/DDBJ whole genome shotgun (WGS) entry which is preliminary data.</text>
</comment>
<feature type="compositionally biased region" description="Basic residues" evidence="1">
    <location>
        <begin position="262"/>
        <end position="280"/>
    </location>
</feature>
<evidence type="ECO:0000313" key="2">
    <source>
        <dbReference type="EMBL" id="CAG8492164.1"/>
    </source>
</evidence>
<feature type="compositionally biased region" description="Low complexity" evidence="1">
    <location>
        <begin position="423"/>
        <end position="434"/>
    </location>
</feature>
<evidence type="ECO:0000256" key="1">
    <source>
        <dbReference type="SAM" id="MobiDB-lite"/>
    </source>
</evidence>
<keyword evidence="3" id="KW-1185">Reference proteome</keyword>
<dbReference type="AlphaFoldDB" id="A0A9N8WMY8"/>
<evidence type="ECO:0000313" key="3">
    <source>
        <dbReference type="Proteomes" id="UP000789405"/>
    </source>
</evidence>
<feature type="region of interest" description="Disordered" evidence="1">
    <location>
        <begin position="414"/>
        <end position="434"/>
    </location>
</feature>
<dbReference type="Proteomes" id="UP000789405">
    <property type="component" value="Unassembled WGS sequence"/>
</dbReference>
<organism evidence="2 3">
    <name type="scientific">Dentiscutata erythropus</name>
    <dbReference type="NCBI Taxonomy" id="1348616"/>
    <lineage>
        <taxon>Eukaryota</taxon>
        <taxon>Fungi</taxon>
        <taxon>Fungi incertae sedis</taxon>
        <taxon>Mucoromycota</taxon>
        <taxon>Glomeromycotina</taxon>
        <taxon>Glomeromycetes</taxon>
        <taxon>Diversisporales</taxon>
        <taxon>Gigasporaceae</taxon>
        <taxon>Dentiscutata</taxon>
    </lineage>
</organism>